<reference evidence="1 2" key="1">
    <citation type="submission" date="2016-07" db="EMBL/GenBank/DDBJ databases">
        <title>Genome and transcriptome analysis of iron-reducing fermentative bacteria Anoxybacter fermentans.</title>
        <authorList>
            <person name="Zeng X."/>
            <person name="Shao Z."/>
        </authorList>
    </citation>
    <scope>NUCLEOTIDE SEQUENCE [LARGE SCALE GENOMIC DNA]</scope>
    <source>
        <strain evidence="1 2">DY22613</strain>
    </source>
</reference>
<dbReference type="Proteomes" id="UP000267250">
    <property type="component" value="Chromosome"/>
</dbReference>
<evidence type="ECO:0000313" key="2">
    <source>
        <dbReference type="Proteomes" id="UP000267250"/>
    </source>
</evidence>
<dbReference type="KEGG" id="aft:BBF96_12385"/>
<dbReference type="EMBL" id="CP016379">
    <property type="protein sequence ID" value="AZR74125.1"/>
    <property type="molecule type" value="Genomic_DNA"/>
</dbReference>
<evidence type="ECO:0008006" key="3">
    <source>
        <dbReference type="Google" id="ProtNLM"/>
    </source>
</evidence>
<gene>
    <name evidence="1" type="ORF">BBF96_12385</name>
</gene>
<sequence>MLVITVCVGSSCHLRGSYQVIERLEELIKLYQLENKVELKASFCMENCSSGITIRIGEGGPITVFDLTELKKLFVDQVLPQIGGR</sequence>
<dbReference type="AlphaFoldDB" id="A0A3Q9HRI4"/>
<keyword evidence="2" id="KW-1185">Reference proteome</keyword>
<accession>A0A3Q9HRI4</accession>
<dbReference type="RefSeq" id="WP_205665633.1">
    <property type="nucleotide sequence ID" value="NZ_CP016379.1"/>
</dbReference>
<protein>
    <recommendedName>
        <fullName evidence="3">NADH dehydrogenase</fullName>
    </recommendedName>
</protein>
<dbReference type="Gene3D" id="3.40.30.10">
    <property type="entry name" value="Glutaredoxin"/>
    <property type="match status" value="1"/>
</dbReference>
<organism evidence="1 2">
    <name type="scientific">Anoxybacter fermentans</name>
    <dbReference type="NCBI Taxonomy" id="1323375"/>
    <lineage>
        <taxon>Bacteria</taxon>
        <taxon>Bacillati</taxon>
        <taxon>Bacillota</taxon>
        <taxon>Clostridia</taxon>
        <taxon>Halanaerobiales</taxon>
        <taxon>Anoxybacter</taxon>
    </lineage>
</organism>
<dbReference type="CDD" id="cd02980">
    <property type="entry name" value="TRX_Fd_family"/>
    <property type="match status" value="1"/>
</dbReference>
<evidence type="ECO:0000313" key="1">
    <source>
        <dbReference type="EMBL" id="AZR74125.1"/>
    </source>
</evidence>
<name>A0A3Q9HRI4_9FIRM</name>
<dbReference type="SUPFAM" id="SSF52833">
    <property type="entry name" value="Thioredoxin-like"/>
    <property type="match status" value="1"/>
</dbReference>
<dbReference type="InterPro" id="IPR036249">
    <property type="entry name" value="Thioredoxin-like_sf"/>
</dbReference>
<proteinExistence type="predicted"/>